<dbReference type="InterPro" id="IPR001036">
    <property type="entry name" value="Acrflvin-R"/>
</dbReference>
<dbReference type="EMBL" id="SHMQ01000004">
    <property type="protein sequence ID" value="RZV39985.1"/>
    <property type="molecule type" value="Genomic_DNA"/>
</dbReference>
<dbReference type="Gene3D" id="1.20.1640.10">
    <property type="entry name" value="Multidrug efflux transporter AcrB transmembrane domain"/>
    <property type="match status" value="2"/>
</dbReference>
<reference evidence="2 3" key="1">
    <citation type="submission" date="2019-01" db="EMBL/GenBank/DDBJ databases">
        <title>Insights into ecological role of a new deltaproteobacterial order Candidatus Sinidesulfobacterales (Sva0485) by metagenomics and metatranscriptomics.</title>
        <authorList>
            <person name="Tan S."/>
            <person name="Liu J."/>
            <person name="Fang Y."/>
            <person name="Hedlund B."/>
            <person name="Lian Z.-H."/>
            <person name="Huang L.-Y."/>
            <person name="Li J.-T."/>
            <person name="Huang L.-N."/>
            <person name="Li W.-J."/>
            <person name="Jiang H.-C."/>
            <person name="Dong H.-L."/>
            <person name="Shu W.-S."/>
        </authorList>
    </citation>
    <scope>NUCLEOTIDE SEQUENCE [LARGE SCALE GENOMIC DNA]</scope>
    <source>
        <strain evidence="2">AP4</strain>
    </source>
</reference>
<feature type="transmembrane region" description="Helical" evidence="1">
    <location>
        <begin position="909"/>
        <end position="929"/>
    </location>
</feature>
<dbReference type="Pfam" id="PF00873">
    <property type="entry name" value="ACR_tran"/>
    <property type="match status" value="1"/>
</dbReference>
<accession>A0A520XFY0</accession>
<evidence type="ECO:0000313" key="2">
    <source>
        <dbReference type="EMBL" id="RZV39985.1"/>
    </source>
</evidence>
<dbReference type="SUPFAM" id="SSF82714">
    <property type="entry name" value="Multidrug efflux transporter AcrB TolC docking domain, DN and DC subdomains"/>
    <property type="match status" value="2"/>
</dbReference>
<dbReference type="GO" id="GO:0042910">
    <property type="term" value="F:xenobiotic transmembrane transporter activity"/>
    <property type="evidence" value="ECO:0007669"/>
    <property type="project" value="TreeGrafter"/>
</dbReference>
<feature type="transmembrane region" description="Helical" evidence="1">
    <location>
        <begin position="525"/>
        <end position="545"/>
    </location>
</feature>
<dbReference type="Gene3D" id="3.30.70.1430">
    <property type="entry name" value="Multidrug efflux transporter AcrB pore domain"/>
    <property type="match status" value="2"/>
</dbReference>
<feature type="transmembrane region" description="Helical" evidence="1">
    <location>
        <begin position="855"/>
        <end position="872"/>
    </location>
</feature>
<sequence>MKRYLNFLLKNKFSVILLSLMIIGVGWFYTRNMSESIFPDVNFPRVSVLVHSGRLPVKFMLVQATKPLEAAAEGEQGVRLVRSQTGNGISKITVYFQSNIKPHIAYLMLESRLSQVALPPGSKMTVRLMSPNVYPFAEYALVSNRKNYGSSEMMSTFAYKIRPALLSVKGIYQIEGTGRGWPVAGINLNPLRLAQYHIGPENIVKILRSYQGPFFSGVLNTYHKQFVVATTPRPADIKALSNIMIQVKHTLLPLKDLGTVKIGSPPLIREAAVSGYRHALLIDIMPDLNINTVKVAGNIGRRIKSLNGRLPKGLKIISVYNTSRLIHSNLKDVWIALILGGLIALFVVFLFLKRLDGALIALAVIPVSVSLTVVILNALGFGLNIMTLGGLTASIGAMIDHAIVIVERGFHKMKGGLANEMGGDSALERVGKILPLMTAATITSSIVFIPLIFIHGTLGILFKQMALSIVIALITSQLTALTLTPILTIMLAKRKNAGKKSKIYKKNRLRKIYGYILIKGMRSPWLALPIIFALIITIAFSMFYLRTAFLPKWDEGIFVVPFRTPVGSSVAGTERTGKYLMRIAKENSNVKKVSLVVGRSLDNPYSTPNKGDLTIVLKRNRTETTEKIMRKLYNKFHNAAPDLIDLNFQQLMVNRLGFLSGSHAPLEVMLFGKSSNALRKYGKILANKLRKTGNFQYVNFKSPSAGPEITLTPSYYAAVYGISPPVIADKVKRLLWGQKAGFLLYGEQVLPVRVFIKNKSVSVSELKNWPFTLKNGTHTRLDYISKIRVKKAVPFITHQNMAPYAYIFIQPVKGEGLSAGAAKARKVIDSMHLPPSVTASIGGYYRSQVKSFKQMAVMLTFALILIFVFFGFQFASQRAAIASMTAIALSGAGALAALLITGIELDSTAFLGILLVFAISTNNAILIFARSRQISGTVNSSPSPSSVFLAARERLRPILMTMLADVFGFLPLAIGIGRGTDLLKPLSVAVMGGLLISVFMSLWLAPIIYVGLFSKSKTDTNRIKSQHNG</sequence>
<feature type="transmembrane region" description="Helical" evidence="1">
    <location>
        <begin position="466"/>
        <end position="492"/>
    </location>
</feature>
<keyword evidence="1" id="KW-0472">Membrane</keyword>
<evidence type="ECO:0000313" key="3">
    <source>
        <dbReference type="Proteomes" id="UP000322454"/>
    </source>
</evidence>
<name>A0A520XFY0_9DELT</name>
<feature type="transmembrane region" description="Helical" evidence="1">
    <location>
        <begin position="879"/>
        <end position="903"/>
    </location>
</feature>
<keyword evidence="1" id="KW-1133">Transmembrane helix</keyword>
<evidence type="ECO:0000256" key="1">
    <source>
        <dbReference type="SAM" id="Phobius"/>
    </source>
</evidence>
<protein>
    <submittedName>
        <fullName evidence="2">Efflux RND transporter permease subunit</fullName>
    </submittedName>
</protein>
<feature type="transmembrane region" description="Helical" evidence="1">
    <location>
        <begin position="385"/>
        <end position="406"/>
    </location>
</feature>
<dbReference type="Gene3D" id="3.30.70.1320">
    <property type="entry name" value="Multidrug efflux transporter AcrB pore domain like"/>
    <property type="match status" value="1"/>
</dbReference>
<feature type="transmembrane region" description="Helical" evidence="1">
    <location>
        <begin position="988"/>
        <end position="1012"/>
    </location>
</feature>
<dbReference type="SUPFAM" id="SSF82693">
    <property type="entry name" value="Multidrug efflux transporter AcrB pore domain, PN1, PN2, PC1 and PC2 subdomains"/>
    <property type="match status" value="3"/>
</dbReference>
<feature type="transmembrane region" description="Helical" evidence="1">
    <location>
        <begin position="333"/>
        <end position="352"/>
    </location>
</feature>
<gene>
    <name evidence="2" type="ORF">EVJ48_02085</name>
</gene>
<dbReference type="InterPro" id="IPR027463">
    <property type="entry name" value="AcrB_DN_DC_subdom"/>
</dbReference>
<dbReference type="PRINTS" id="PR00702">
    <property type="entry name" value="ACRIFLAVINRP"/>
</dbReference>
<dbReference type="AlphaFoldDB" id="A0A520XFY0"/>
<dbReference type="PANTHER" id="PTHR32063:SF0">
    <property type="entry name" value="SWARMING MOTILITY PROTEIN SWRC"/>
    <property type="match status" value="1"/>
</dbReference>
<dbReference type="Gene3D" id="3.30.70.1440">
    <property type="entry name" value="Multidrug efflux transporter AcrB pore domain"/>
    <property type="match status" value="1"/>
</dbReference>
<dbReference type="Proteomes" id="UP000322454">
    <property type="component" value="Unassembled WGS sequence"/>
</dbReference>
<proteinExistence type="predicted"/>
<dbReference type="Gene3D" id="3.30.2090.10">
    <property type="entry name" value="Multidrug efflux transporter AcrB TolC docking domain, DN and DC subdomains"/>
    <property type="match status" value="2"/>
</dbReference>
<dbReference type="PANTHER" id="PTHR32063">
    <property type="match status" value="1"/>
</dbReference>
<dbReference type="SUPFAM" id="SSF82866">
    <property type="entry name" value="Multidrug efflux transporter AcrB transmembrane domain"/>
    <property type="match status" value="2"/>
</dbReference>
<feature type="transmembrane region" description="Helical" evidence="1">
    <location>
        <begin position="958"/>
        <end position="976"/>
    </location>
</feature>
<feature type="transmembrane region" description="Helical" evidence="1">
    <location>
        <begin position="12"/>
        <end position="29"/>
    </location>
</feature>
<comment type="caution">
    <text evidence="2">The sequence shown here is derived from an EMBL/GenBank/DDBJ whole genome shotgun (WGS) entry which is preliminary data.</text>
</comment>
<dbReference type="GO" id="GO:0005886">
    <property type="term" value="C:plasma membrane"/>
    <property type="evidence" value="ECO:0007669"/>
    <property type="project" value="TreeGrafter"/>
</dbReference>
<feature type="transmembrane region" description="Helical" evidence="1">
    <location>
        <begin position="433"/>
        <end position="454"/>
    </location>
</feature>
<keyword evidence="1" id="KW-0812">Transmembrane</keyword>
<organism evidence="2 3">
    <name type="scientific">Candidatus Acidulodesulfobacterium acidiphilum</name>
    <dbReference type="NCBI Taxonomy" id="2597224"/>
    <lineage>
        <taxon>Bacteria</taxon>
        <taxon>Deltaproteobacteria</taxon>
        <taxon>Candidatus Acidulodesulfobacterales</taxon>
        <taxon>Candidatus Acidulodesulfobacterium</taxon>
    </lineage>
</organism>
<feature type="transmembrane region" description="Helical" evidence="1">
    <location>
        <begin position="359"/>
        <end position="379"/>
    </location>
</feature>